<keyword evidence="5 9" id="KW-1133">Transmembrane helix</keyword>
<dbReference type="PANTHER" id="PTHR13533:SF45">
    <property type="entry name" value="CAS1P 10 TM ACYL TRANSFERASE DOMAIN-CONTAINING PROTEIN"/>
    <property type="match status" value="1"/>
</dbReference>
<keyword evidence="6 9" id="KW-0472">Membrane</keyword>
<dbReference type="GO" id="GO:0016020">
    <property type="term" value="C:membrane"/>
    <property type="evidence" value="ECO:0007669"/>
    <property type="project" value="UniProtKB-SubCell"/>
</dbReference>
<feature type="transmembrane region" description="Helical" evidence="9">
    <location>
        <begin position="272"/>
        <end position="289"/>
    </location>
</feature>
<evidence type="ECO:0000256" key="3">
    <source>
        <dbReference type="ARBA" id="ARBA00022679"/>
    </source>
</evidence>
<accession>A0A7M5UXI0</accession>
<keyword evidence="12" id="KW-1185">Reference proteome</keyword>
<feature type="region of interest" description="Disordered" evidence="8">
    <location>
        <begin position="95"/>
        <end position="123"/>
    </location>
</feature>
<dbReference type="InterPro" id="IPR012419">
    <property type="entry name" value="Cas1_AcylTrans_dom"/>
</dbReference>
<comment type="similarity">
    <text evidence="2">Belongs to the PC-esterase family. CASD1 subfamily.</text>
</comment>
<evidence type="ECO:0000256" key="4">
    <source>
        <dbReference type="ARBA" id="ARBA00022692"/>
    </source>
</evidence>
<evidence type="ECO:0000313" key="12">
    <source>
        <dbReference type="Proteomes" id="UP000594262"/>
    </source>
</evidence>
<organism evidence="11 12">
    <name type="scientific">Clytia hemisphaerica</name>
    <dbReference type="NCBI Taxonomy" id="252671"/>
    <lineage>
        <taxon>Eukaryota</taxon>
        <taxon>Metazoa</taxon>
        <taxon>Cnidaria</taxon>
        <taxon>Hydrozoa</taxon>
        <taxon>Hydroidolina</taxon>
        <taxon>Leptothecata</taxon>
        <taxon>Obeliida</taxon>
        <taxon>Clytiidae</taxon>
        <taxon>Clytia</taxon>
    </lineage>
</organism>
<feature type="transmembrane region" description="Helical" evidence="9">
    <location>
        <begin position="375"/>
        <end position="393"/>
    </location>
</feature>
<evidence type="ECO:0000256" key="7">
    <source>
        <dbReference type="ARBA" id="ARBA00023180"/>
    </source>
</evidence>
<proteinExistence type="inferred from homology"/>
<reference evidence="11" key="1">
    <citation type="submission" date="2021-01" db="UniProtKB">
        <authorList>
            <consortium name="EnsemblMetazoa"/>
        </authorList>
    </citation>
    <scope>IDENTIFICATION</scope>
</reference>
<dbReference type="Proteomes" id="UP000594262">
    <property type="component" value="Unplaced"/>
</dbReference>
<dbReference type="PANTHER" id="PTHR13533">
    <property type="entry name" value="N-ACETYLNEURAMINATE 9-O-ACETYLTRANSFERASE"/>
    <property type="match status" value="1"/>
</dbReference>
<evidence type="ECO:0000256" key="8">
    <source>
        <dbReference type="SAM" id="MobiDB-lite"/>
    </source>
</evidence>
<dbReference type="Pfam" id="PF07779">
    <property type="entry name" value="Cas1_AcylT"/>
    <property type="match status" value="1"/>
</dbReference>
<dbReference type="AlphaFoldDB" id="A0A7M5UXI0"/>
<dbReference type="GeneID" id="136799120"/>
<dbReference type="GO" id="GO:0005975">
    <property type="term" value="P:carbohydrate metabolic process"/>
    <property type="evidence" value="ECO:0007669"/>
    <property type="project" value="UniProtKB-ARBA"/>
</dbReference>
<dbReference type="RefSeq" id="XP_066911906.1">
    <property type="nucleotide sequence ID" value="XM_067055805.1"/>
</dbReference>
<keyword evidence="4 9" id="KW-0812">Transmembrane</keyword>
<feature type="transmembrane region" description="Helical" evidence="9">
    <location>
        <begin position="295"/>
        <end position="316"/>
    </location>
</feature>
<dbReference type="EnsemblMetazoa" id="CLYHEMT005808.1">
    <property type="protein sequence ID" value="CLYHEMP005808.1"/>
    <property type="gene ID" value="CLYHEMG005808"/>
</dbReference>
<dbReference type="GO" id="GO:0005794">
    <property type="term" value="C:Golgi apparatus"/>
    <property type="evidence" value="ECO:0007669"/>
    <property type="project" value="UniProtKB-ARBA"/>
</dbReference>
<feature type="transmembrane region" description="Helical" evidence="9">
    <location>
        <begin position="61"/>
        <end position="83"/>
    </location>
</feature>
<feature type="transmembrane region" description="Helical" evidence="9">
    <location>
        <begin position="186"/>
        <end position="203"/>
    </location>
</feature>
<evidence type="ECO:0000259" key="10">
    <source>
        <dbReference type="Pfam" id="PF07779"/>
    </source>
</evidence>
<evidence type="ECO:0000256" key="9">
    <source>
        <dbReference type="SAM" id="Phobius"/>
    </source>
</evidence>
<dbReference type="OrthoDB" id="1932925at2759"/>
<feature type="transmembrane region" description="Helical" evidence="9">
    <location>
        <begin position="517"/>
        <end position="538"/>
    </location>
</feature>
<name>A0A7M5UXI0_9CNID</name>
<dbReference type="GO" id="GO:0016740">
    <property type="term" value="F:transferase activity"/>
    <property type="evidence" value="ECO:0007669"/>
    <property type="project" value="UniProtKB-KW"/>
</dbReference>
<feature type="transmembrane region" description="Helical" evidence="9">
    <location>
        <begin position="413"/>
        <end position="432"/>
    </location>
</feature>
<keyword evidence="7" id="KW-0325">Glycoprotein</keyword>
<evidence type="ECO:0000256" key="6">
    <source>
        <dbReference type="ARBA" id="ARBA00023136"/>
    </source>
</evidence>
<evidence type="ECO:0000313" key="11">
    <source>
        <dbReference type="EnsemblMetazoa" id="CLYHEMP005808.1"/>
    </source>
</evidence>
<comment type="subcellular location">
    <subcellularLocation>
        <location evidence="1">Membrane</location>
        <topology evidence="1">Multi-pass membrane protein</topology>
    </subcellularLocation>
</comment>
<evidence type="ECO:0000256" key="1">
    <source>
        <dbReference type="ARBA" id="ARBA00004141"/>
    </source>
</evidence>
<feature type="transmembrane region" description="Helical" evidence="9">
    <location>
        <begin position="152"/>
        <end position="174"/>
    </location>
</feature>
<feature type="domain" description="Cas1p 10 TM acyl transferase" evidence="10">
    <location>
        <begin position="93"/>
        <end position="549"/>
    </location>
</feature>
<protein>
    <recommendedName>
        <fullName evidence="10">Cas1p 10 TM acyl transferase domain-containing protein</fullName>
    </recommendedName>
</protein>
<feature type="transmembrane region" description="Helical" evidence="9">
    <location>
        <begin position="544"/>
        <end position="566"/>
    </location>
</feature>
<feature type="compositionally biased region" description="Basic and acidic residues" evidence="8">
    <location>
        <begin position="95"/>
        <end position="114"/>
    </location>
</feature>
<evidence type="ECO:0000256" key="2">
    <source>
        <dbReference type="ARBA" id="ARBA00010666"/>
    </source>
</evidence>
<evidence type="ECO:0000256" key="5">
    <source>
        <dbReference type="ARBA" id="ARBA00022989"/>
    </source>
</evidence>
<keyword evidence="3" id="KW-0808">Transferase</keyword>
<sequence>MKDRKRVKKKEKIIFARMHWWETDDPGGLNYTEHNTYLNFETTYKRLPSAPTISLHQKALFTFWMSCIAAWFTLQVAKLFLLVMRRTDQSDYKHVNDDDIENSKSPKFSTKSDDTGEGEDSTTQGPLIQTVIIKIKKICFSHDKDQPKLEQFLFKMMLFGAFMFYFWLCDGLRIWPKVEKHYSRDMFVFLFFLLVFVAFVLTIRKTKDQLLVRDQTEEWKGWMQVQFVWYHYFNAQEVFNSVRVYVGAYVWMTGYGNYHYFSARKDYSIFRLLKMLFRLNFLVFCVMAVTDHTFVRYYICAMHTYWFLSVWVCMVVMNRYNKHESFILLKFFIYIICNFVVFNVPGVFEKVFTPFHWALKDDKGTLDYWKKRSTYDHWSTIVGMFVAFNFDRYQKFLLYLDKDDPRTKKMREFIRYFITLTLFVCLLLWIHYIMCKPREEYLNLHPWLSPIPICIYTWLRNMHPVLRNYHLNLFTWLGKITLETYLSQIHIYMIDSAQKILVYLPHYPMLNFTVSTLLYIAVSYQLFHLTVFFSSYMLPRNGDVVVKNIILGTVWMSLCYTLAYLLTQQRIWSSTHSGLEFLLWEI</sequence>
<feature type="transmembrane region" description="Helical" evidence="9">
    <location>
        <begin position="328"/>
        <end position="348"/>
    </location>
</feature>